<dbReference type="Pfam" id="PF04015">
    <property type="entry name" value="DUF362"/>
    <property type="match status" value="1"/>
</dbReference>
<keyword evidence="5" id="KW-0249">Electron transport</keyword>
<keyword evidence="1" id="KW-0813">Transport</keyword>
<dbReference type="AlphaFoldDB" id="A0A2K2FCD5"/>
<feature type="domain" description="4Fe-4S ferredoxin-type" evidence="8">
    <location>
        <begin position="307"/>
        <end position="338"/>
    </location>
</feature>
<dbReference type="InterPro" id="IPR007160">
    <property type="entry name" value="DUF362"/>
</dbReference>
<evidence type="ECO:0000256" key="3">
    <source>
        <dbReference type="ARBA" id="ARBA00022723"/>
    </source>
</evidence>
<dbReference type="Proteomes" id="UP000236151">
    <property type="component" value="Unassembled WGS sequence"/>
</dbReference>
<evidence type="ECO:0000313" key="9">
    <source>
        <dbReference type="EMBL" id="PNT96440.1"/>
    </source>
</evidence>
<evidence type="ECO:0000259" key="8">
    <source>
        <dbReference type="PROSITE" id="PS51379"/>
    </source>
</evidence>
<comment type="caution">
    <text evidence="9">The sequence shown here is derived from an EMBL/GenBank/DDBJ whole genome shotgun (WGS) entry which is preliminary data.</text>
</comment>
<dbReference type="GO" id="GO:0046872">
    <property type="term" value="F:metal ion binding"/>
    <property type="evidence" value="ECO:0007669"/>
    <property type="project" value="UniProtKB-KW"/>
</dbReference>
<evidence type="ECO:0000256" key="5">
    <source>
        <dbReference type="ARBA" id="ARBA00022982"/>
    </source>
</evidence>
<gene>
    <name evidence="9" type="ORF">CDQ84_15265</name>
</gene>
<dbReference type="GO" id="GO:0051539">
    <property type="term" value="F:4 iron, 4 sulfur cluster binding"/>
    <property type="evidence" value="ECO:0007669"/>
    <property type="project" value="UniProtKB-KW"/>
</dbReference>
<evidence type="ECO:0000256" key="1">
    <source>
        <dbReference type="ARBA" id="ARBA00022448"/>
    </source>
</evidence>
<dbReference type="OrthoDB" id="9807879at2"/>
<keyword evidence="7" id="KW-0411">Iron-sulfur</keyword>
<evidence type="ECO:0000256" key="7">
    <source>
        <dbReference type="ARBA" id="ARBA00023014"/>
    </source>
</evidence>
<dbReference type="PROSITE" id="PS00198">
    <property type="entry name" value="4FE4S_FER_1"/>
    <property type="match status" value="2"/>
</dbReference>
<feature type="domain" description="4Fe-4S ferredoxin-type" evidence="8">
    <location>
        <begin position="342"/>
        <end position="371"/>
    </location>
</feature>
<reference evidence="9 10" key="1">
    <citation type="submission" date="2017-06" db="EMBL/GenBank/DDBJ databases">
        <title>Investigating the central metabolism of Clostridium thermosuccinogenes.</title>
        <authorList>
            <person name="Koendjbiharie J.G."/>
            <person name="van Kranenburg R."/>
        </authorList>
    </citation>
    <scope>NUCLEOTIDE SEQUENCE [LARGE SCALE GENOMIC DNA]</scope>
    <source>
        <strain evidence="9 10">DSM 5806</strain>
    </source>
</reference>
<evidence type="ECO:0000256" key="6">
    <source>
        <dbReference type="ARBA" id="ARBA00023004"/>
    </source>
</evidence>
<dbReference type="RefSeq" id="WP_103082601.1">
    <property type="nucleotide sequence ID" value="NZ_CP021850.1"/>
</dbReference>
<dbReference type="PANTHER" id="PTHR43687:SF6">
    <property type="entry name" value="L-ASPARTATE SEMIALDEHYDE SULFURTRANSFERASE IRON-SULFUR SUBUNIT"/>
    <property type="match status" value="1"/>
</dbReference>
<keyword evidence="10" id="KW-1185">Reference proteome</keyword>
<dbReference type="EMBL" id="NIOJ01000049">
    <property type="protein sequence ID" value="PNT96440.1"/>
    <property type="molecule type" value="Genomic_DNA"/>
</dbReference>
<name>A0A2K2FCD5_9CLOT</name>
<evidence type="ECO:0000313" key="10">
    <source>
        <dbReference type="Proteomes" id="UP000236151"/>
    </source>
</evidence>
<dbReference type="InterPro" id="IPR017900">
    <property type="entry name" value="4Fe4S_Fe_S_CS"/>
</dbReference>
<dbReference type="InterPro" id="IPR050572">
    <property type="entry name" value="Fe-S_Ferredoxin"/>
</dbReference>
<sequence length="379" mass="41422">MSKVALIKCESYDYEKVRSAVKKGLELLGGAGAFVKPGEKILLKPNLLSADPPERCVTTHPSVFKAVGEIFKEAGALLTYGDSPGFHSPKAAARKSGIADAAEELGISLADFNNGEEVPFHEGVQNKRFVIAKGVLESDGLISIPKLKTHGFARMTGSVKNQFGCIPGPLKGEMHVRIPNVFDFSRMLIDLNRLLKPRLYIMDGIMAMEGNGPRGGTPKKMNVLLLSADPIALDATVCRIINLDPEFVPTIKVGAEMGLGTFDESSIEVVGDPIESFRNPDFDVKREPVKPFKVGSALQFARNLVVPKPFIDKSKCVKCGVCVNICPVKPKAVNWHDGIKTNPPTYKYKTCIRCYCCQEMCPESAIHQKVPLIRKLIKI</sequence>
<proteinExistence type="predicted"/>
<evidence type="ECO:0000256" key="4">
    <source>
        <dbReference type="ARBA" id="ARBA00022737"/>
    </source>
</evidence>
<organism evidence="9 10">
    <name type="scientific">Clostridium thermosuccinogenes</name>
    <dbReference type="NCBI Taxonomy" id="84032"/>
    <lineage>
        <taxon>Bacteria</taxon>
        <taxon>Bacillati</taxon>
        <taxon>Bacillota</taxon>
        <taxon>Clostridia</taxon>
        <taxon>Eubacteriales</taxon>
        <taxon>Clostridiaceae</taxon>
        <taxon>Clostridium</taxon>
    </lineage>
</organism>
<dbReference type="SUPFAM" id="SSF54862">
    <property type="entry name" value="4Fe-4S ferredoxins"/>
    <property type="match status" value="1"/>
</dbReference>
<dbReference type="KEGG" id="cthd:CDO33_14250"/>
<dbReference type="PROSITE" id="PS51379">
    <property type="entry name" value="4FE4S_FER_2"/>
    <property type="match status" value="2"/>
</dbReference>
<accession>A0A2K2FCD5</accession>
<keyword evidence="2" id="KW-0004">4Fe-4S</keyword>
<keyword evidence="4" id="KW-0677">Repeat</keyword>
<dbReference type="Gene3D" id="3.30.70.20">
    <property type="match status" value="1"/>
</dbReference>
<keyword evidence="3" id="KW-0479">Metal-binding</keyword>
<dbReference type="Pfam" id="PF00037">
    <property type="entry name" value="Fer4"/>
    <property type="match status" value="1"/>
</dbReference>
<protein>
    <recommendedName>
        <fullName evidence="8">4Fe-4S ferredoxin-type domain-containing protein</fullName>
    </recommendedName>
</protein>
<keyword evidence="6" id="KW-0408">Iron</keyword>
<dbReference type="InterPro" id="IPR017896">
    <property type="entry name" value="4Fe4S_Fe-S-bd"/>
</dbReference>
<evidence type="ECO:0000256" key="2">
    <source>
        <dbReference type="ARBA" id="ARBA00022485"/>
    </source>
</evidence>
<dbReference type="PANTHER" id="PTHR43687">
    <property type="entry name" value="ADENYLYLSULFATE REDUCTASE, BETA SUBUNIT"/>
    <property type="match status" value="1"/>
</dbReference>